<feature type="region of interest" description="Disordered" evidence="1">
    <location>
        <begin position="28"/>
        <end position="52"/>
    </location>
</feature>
<organism evidence="4 5">
    <name type="scientific">Pontibacter locisalis</name>
    <dbReference type="NCBI Taxonomy" id="1719035"/>
    <lineage>
        <taxon>Bacteria</taxon>
        <taxon>Pseudomonadati</taxon>
        <taxon>Bacteroidota</taxon>
        <taxon>Cytophagia</taxon>
        <taxon>Cytophagales</taxon>
        <taxon>Hymenobacteraceae</taxon>
        <taxon>Pontibacter</taxon>
    </lineage>
</organism>
<dbReference type="RefSeq" id="WP_377507502.1">
    <property type="nucleotide sequence ID" value="NZ_JBHULU010000015.1"/>
</dbReference>
<feature type="domain" description="DUF7133" evidence="3">
    <location>
        <begin position="54"/>
        <end position="389"/>
    </location>
</feature>
<dbReference type="Proteomes" id="UP001597544">
    <property type="component" value="Unassembled WGS sequence"/>
</dbReference>
<dbReference type="EMBL" id="JBHULU010000015">
    <property type="protein sequence ID" value="MFD2514591.1"/>
    <property type="molecule type" value="Genomic_DNA"/>
</dbReference>
<dbReference type="PROSITE" id="PS51257">
    <property type="entry name" value="PROKAR_LIPOPROTEIN"/>
    <property type="match status" value="1"/>
</dbReference>
<protein>
    <submittedName>
        <fullName evidence="4">PQQ-dependent sugar dehydrogenase</fullName>
    </submittedName>
</protein>
<feature type="signal peptide" evidence="2">
    <location>
        <begin position="1"/>
        <end position="23"/>
    </location>
</feature>
<name>A0ABW5IM16_9BACT</name>
<evidence type="ECO:0000313" key="4">
    <source>
        <dbReference type="EMBL" id="MFD2514591.1"/>
    </source>
</evidence>
<evidence type="ECO:0000313" key="5">
    <source>
        <dbReference type="Proteomes" id="UP001597544"/>
    </source>
</evidence>
<evidence type="ECO:0000256" key="1">
    <source>
        <dbReference type="SAM" id="MobiDB-lite"/>
    </source>
</evidence>
<dbReference type="InterPro" id="IPR055557">
    <property type="entry name" value="DUF7133"/>
</dbReference>
<evidence type="ECO:0000259" key="3">
    <source>
        <dbReference type="Pfam" id="PF23500"/>
    </source>
</evidence>
<proteinExistence type="predicted"/>
<comment type="caution">
    <text evidence="4">The sequence shown here is derived from an EMBL/GenBank/DDBJ whole genome shotgun (WGS) entry which is preliminary data.</text>
</comment>
<dbReference type="Pfam" id="PF23500">
    <property type="entry name" value="DUF7133"/>
    <property type="match status" value="1"/>
</dbReference>
<feature type="chain" id="PRO_5047305851" evidence="2">
    <location>
        <begin position="24"/>
        <end position="398"/>
    </location>
</feature>
<sequence length="398" mass="44459">MKRQTSLLIYSFVFLTFSFGCSSGEETEERNATAATDEHVPAGGANIPTGPVDKDLERIKMPEGFRIDYYAKDVDNARSMALSKSGVLFVGTREEDKVYAVVDKNRDGKADETIVVARGLNSPNGVAIHNGDLYVAEISRVIKFPNIEQTYATQPKYEVVNDEFPSDRHHGWKYIAFGPDNKLYVPVGAPCNVCKEENPVYSSITRMNPDGSELEVYAEGVRNTVGFDWHPQTRNLYFTENGRDMLGDNLPPDELNRATEKGQHFGFPYCHAGTITDPEFGKLRDCSEFVSPVQNLSPHGAALGMKFYTGSMFPEQYNNNIFIAEHGSWNRSNKIGYRVMQAKTDGGGNVTAYEPFAEGWLQGQYDWGRPVDVLVMPDGSLLVSDDKNDAIYRITYTK</sequence>
<gene>
    <name evidence="4" type="ORF">ACFSRY_12000</name>
</gene>
<dbReference type="PANTHER" id="PTHR33546:SF1">
    <property type="entry name" value="LARGE, MULTIFUNCTIONAL SECRETED PROTEIN"/>
    <property type="match status" value="1"/>
</dbReference>
<dbReference type="InterPro" id="IPR011041">
    <property type="entry name" value="Quinoprot_gluc/sorb_DH_b-prop"/>
</dbReference>
<accession>A0ABW5IM16</accession>
<keyword evidence="5" id="KW-1185">Reference proteome</keyword>
<dbReference type="Gene3D" id="2.120.10.30">
    <property type="entry name" value="TolB, C-terminal domain"/>
    <property type="match status" value="1"/>
</dbReference>
<dbReference type="InterPro" id="IPR011042">
    <property type="entry name" value="6-blade_b-propeller_TolB-like"/>
</dbReference>
<keyword evidence="2" id="KW-0732">Signal</keyword>
<dbReference type="SUPFAM" id="SSF50952">
    <property type="entry name" value="Soluble quinoprotein glucose dehydrogenase"/>
    <property type="match status" value="1"/>
</dbReference>
<evidence type="ECO:0000256" key="2">
    <source>
        <dbReference type="SAM" id="SignalP"/>
    </source>
</evidence>
<reference evidence="5" key="1">
    <citation type="journal article" date="2019" name="Int. J. Syst. Evol. Microbiol.">
        <title>The Global Catalogue of Microorganisms (GCM) 10K type strain sequencing project: providing services to taxonomists for standard genome sequencing and annotation.</title>
        <authorList>
            <consortium name="The Broad Institute Genomics Platform"/>
            <consortium name="The Broad Institute Genome Sequencing Center for Infectious Disease"/>
            <person name="Wu L."/>
            <person name="Ma J."/>
        </authorList>
    </citation>
    <scope>NUCLEOTIDE SEQUENCE [LARGE SCALE GENOMIC DNA]</scope>
    <source>
        <strain evidence="5">KCTC 42498</strain>
    </source>
</reference>
<dbReference type="PANTHER" id="PTHR33546">
    <property type="entry name" value="LARGE, MULTIFUNCTIONAL SECRETED PROTEIN-RELATED"/>
    <property type="match status" value="1"/>
</dbReference>